<evidence type="ECO:0000313" key="3">
    <source>
        <dbReference type="EMBL" id="NMC64006.1"/>
    </source>
</evidence>
<evidence type="ECO:0000256" key="1">
    <source>
        <dbReference type="SAM" id="Coils"/>
    </source>
</evidence>
<feature type="signal peptide" evidence="2">
    <location>
        <begin position="1"/>
        <end position="24"/>
    </location>
</feature>
<evidence type="ECO:0000256" key="2">
    <source>
        <dbReference type="SAM" id="SignalP"/>
    </source>
</evidence>
<sequence length="241" mass="26630">MKIRYLIALLACTMLVSTAGTANANTNICKSKIRGAKAAVKSAERSVRSATSLVRKKEQKLTSAQKKAEGLSDKAIRKIDQLNRKVERFALKYDKALVNKENKLARIRDQEEETKARRTWGLGACLLCAAANCKPDNTYEYCASEVARAETLLQALSARRKTIEKSEDKKIETALKRLNKATEERDKVAAEHSGARYNVEAIAAAEEALRQANLILDTANAKLADAERKYEEVLASCPTQA</sequence>
<dbReference type="Proteomes" id="UP000524246">
    <property type="component" value="Unassembled WGS sequence"/>
</dbReference>
<keyword evidence="1" id="KW-0175">Coiled coil</keyword>
<feature type="chain" id="PRO_5031224591" evidence="2">
    <location>
        <begin position="25"/>
        <end position="241"/>
    </location>
</feature>
<reference evidence="3 4" key="1">
    <citation type="journal article" date="2020" name="Biotechnol. Biofuels">
        <title>New insights from the biogas microbiome by comprehensive genome-resolved metagenomics of nearly 1600 species originating from multiple anaerobic digesters.</title>
        <authorList>
            <person name="Campanaro S."/>
            <person name="Treu L."/>
            <person name="Rodriguez-R L.M."/>
            <person name="Kovalovszki A."/>
            <person name="Ziels R.M."/>
            <person name="Maus I."/>
            <person name="Zhu X."/>
            <person name="Kougias P.G."/>
            <person name="Basile A."/>
            <person name="Luo G."/>
            <person name="Schluter A."/>
            <person name="Konstantinidis K.T."/>
            <person name="Angelidaki I."/>
        </authorList>
    </citation>
    <scope>NUCLEOTIDE SEQUENCE [LARGE SCALE GENOMIC DNA]</scope>
    <source>
        <strain evidence="3">AS27yjCOA_65</strain>
    </source>
</reference>
<gene>
    <name evidence="3" type="ORF">GYA55_12655</name>
</gene>
<feature type="coiled-coil region" evidence="1">
    <location>
        <begin position="40"/>
        <end position="117"/>
    </location>
</feature>
<organism evidence="3 4">
    <name type="scientific">SAR324 cluster bacterium</name>
    <dbReference type="NCBI Taxonomy" id="2024889"/>
    <lineage>
        <taxon>Bacteria</taxon>
        <taxon>Deltaproteobacteria</taxon>
        <taxon>SAR324 cluster</taxon>
    </lineage>
</organism>
<keyword evidence="2" id="KW-0732">Signal</keyword>
<dbReference type="AlphaFoldDB" id="A0A7X9FTT1"/>
<dbReference type="EMBL" id="JAAZON010000580">
    <property type="protein sequence ID" value="NMC64006.1"/>
    <property type="molecule type" value="Genomic_DNA"/>
</dbReference>
<accession>A0A7X9FTT1</accession>
<feature type="coiled-coil region" evidence="1">
    <location>
        <begin position="146"/>
        <end position="236"/>
    </location>
</feature>
<evidence type="ECO:0000313" key="4">
    <source>
        <dbReference type="Proteomes" id="UP000524246"/>
    </source>
</evidence>
<protein>
    <submittedName>
        <fullName evidence="3">Uncharacterized protein</fullName>
    </submittedName>
</protein>
<proteinExistence type="predicted"/>
<comment type="caution">
    <text evidence="3">The sequence shown here is derived from an EMBL/GenBank/DDBJ whole genome shotgun (WGS) entry which is preliminary data.</text>
</comment>
<name>A0A7X9FTT1_9DELT</name>